<protein>
    <recommendedName>
        <fullName evidence="10">Hexosyltransferase</fullName>
        <ecNumber evidence="10">2.4.1.-</ecNumber>
    </recommendedName>
</protein>
<feature type="compositionally biased region" description="Basic and acidic residues" evidence="11">
    <location>
        <begin position="263"/>
        <end position="277"/>
    </location>
</feature>
<evidence type="ECO:0000256" key="7">
    <source>
        <dbReference type="ARBA" id="ARBA00022989"/>
    </source>
</evidence>
<evidence type="ECO:0000313" key="13">
    <source>
        <dbReference type="WBParaSite" id="ACRNAN_scaffold5703.g22518.t1"/>
    </source>
</evidence>
<keyword evidence="7" id="KW-1133">Transmembrane helix</keyword>
<keyword evidence="12" id="KW-1185">Reference proteome</keyword>
<evidence type="ECO:0000256" key="10">
    <source>
        <dbReference type="RuleBase" id="RU363063"/>
    </source>
</evidence>
<keyword evidence="3 10" id="KW-0328">Glycosyltransferase</keyword>
<comment type="similarity">
    <text evidence="2 10">Belongs to the glycosyltransferase 31 family.</text>
</comment>
<evidence type="ECO:0000256" key="2">
    <source>
        <dbReference type="ARBA" id="ARBA00008661"/>
    </source>
</evidence>
<keyword evidence="5" id="KW-0812">Transmembrane</keyword>
<accession>A0A914E6P5</accession>
<evidence type="ECO:0000256" key="9">
    <source>
        <dbReference type="ARBA" id="ARBA00023136"/>
    </source>
</evidence>
<dbReference type="AlphaFoldDB" id="A0A914E6P5"/>
<comment type="subcellular location">
    <subcellularLocation>
        <location evidence="1 10">Golgi apparatus membrane</location>
        <topology evidence="1 10">Single-pass type II membrane protein</topology>
    </subcellularLocation>
</comment>
<organism evidence="12 13">
    <name type="scientific">Acrobeloides nanus</name>
    <dbReference type="NCBI Taxonomy" id="290746"/>
    <lineage>
        <taxon>Eukaryota</taxon>
        <taxon>Metazoa</taxon>
        <taxon>Ecdysozoa</taxon>
        <taxon>Nematoda</taxon>
        <taxon>Chromadorea</taxon>
        <taxon>Rhabditida</taxon>
        <taxon>Tylenchina</taxon>
        <taxon>Cephalobomorpha</taxon>
        <taxon>Cephaloboidea</taxon>
        <taxon>Cephalobidae</taxon>
        <taxon>Acrobeloides</taxon>
    </lineage>
</organism>
<evidence type="ECO:0000256" key="1">
    <source>
        <dbReference type="ARBA" id="ARBA00004323"/>
    </source>
</evidence>
<dbReference type="GO" id="GO:0016758">
    <property type="term" value="F:hexosyltransferase activity"/>
    <property type="evidence" value="ECO:0007669"/>
    <property type="project" value="InterPro"/>
</dbReference>
<keyword evidence="4" id="KW-0808">Transferase</keyword>
<evidence type="ECO:0000256" key="8">
    <source>
        <dbReference type="ARBA" id="ARBA00023034"/>
    </source>
</evidence>
<keyword evidence="9" id="KW-0472">Membrane</keyword>
<dbReference type="InterPro" id="IPR002659">
    <property type="entry name" value="Glyco_trans_31"/>
</dbReference>
<keyword evidence="6" id="KW-0735">Signal-anchor</keyword>
<evidence type="ECO:0000256" key="11">
    <source>
        <dbReference type="SAM" id="MobiDB-lite"/>
    </source>
</evidence>
<keyword evidence="8 10" id="KW-0333">Golgi apparatus</keyword>
<evidence type="ECO:0000313" key="12">
    <source>
        <dbReference type="Proteomes" id="UP000887540"/>
    </source>
</evidence>
<sequence>MTRIVSIESTKAESATAFQASTVQVGDTDGNTTAQATLDQISVIRATIELLSDDAIDTLNATTLKNRTEVFLASENPIFDPIPEATGLAGYESTGPAPTTTKPASTANPIVVTMRIPKFGCDGKTNIVVGIYTVPSAYEDRKWIRKTWAKNHNSSTAVLFRNHMHVLAEHRNYGDILLIGIEAYEKNLTIKTYGFFEYVLQHCSNVERVVKVEKDTVFNLSSLEKLSFDHLAEAFGRTQRYSKALESTQRYSEALGNSRKNSYHSEELGSTQRRSEELGCTQKNSKMSLEELISTRRHSEALERTHKHSEALESTRIRAEISFGALRNLSIGSENFLSPPSAIALGPPVYFLGKITGSINRNNGYPDSVNGTWMISGESSIRELQTIARTKTHVLTSETYQNNPDAFYTGFVRDLAKLEIKNIEGFKNQTSYWLATSRDRRDEIWVNIKSAPQP</sequence>
<evidence type="ECO:0000256" key="6">
    <source>
        <dbReference type="ARBA" id="ARBA00022968"/>
    </source>
</evidence>
<dbReference type="PANTHER" id="PTHR11214">
    <property type="entry name" value="BETA-1,3-N-ACETYLGLUCOSAMINYLTRANSFERASE"/>
    <property type="match status" value="1"/>
</dbReference>
<dbReference type="Proteomes" id="UP000887540">
    <property type="component" value="Unplaced"/>
</dbReference>
<feature type="region of interest" description="Disordered" evidence="11">
    <location>
        <begin position="255"/>
        <end position="281"/>
    </location>
</feature>
<dbReference type="Pfam" id="PF01762">
    <property type="entry name" value="Galactosyl_T"/>
    <property type="match status" value="1"/>
</dbReference>
<evidence type="ECO:0000256" key="3">
    <source>
        <dbReference type="ARBA" id="ARBA00022676"/>
    </source>
</evidence>
<dbReference type="EC" id="2.4.1.-" evidence="10"/>
<dbReference type="Gene3D" id="3.90.550.50">
    <property type="match status" value="1"/>
</dbReference>
<dbReference type="GO" id="GO:0000139">
    <property type="term" value="C:Golgi membrane"/>
    <property type="evidence" value="ECO:0007669"/>
    <property type="project" value="UniProtKB-SubCell"/>
</dbReference>
<proteinExistence type="inferred from homology"/>
<name>A0A914E6P5_9BILA</name>
<evidence type="ECO:0000256" key="5">
    <source>
        <dbReference type="ARBA" id="ARBA00022692"/>
    </source>
</evidence>
<evidence type="ECO:0000256" key="4">
    <source>
        <dbReference type="ARBA" id="ARBA00022679"/>
    </source>
</evidence>
<dbReference type="WBParaSite" id="ACRNAN_scaffold5703.g22518.t1">
    <property type="protein sequence ID" value="ACRNAN_scaffold5703.g22518.t1"/>
    <property type="gene ID" value="ACRNAN_scaffold5703.g22518"/>
</dbReference>
<reference evidence="13" key="1">
    <citation type="submission" date="2022-11" db="UniProtKB">
        <authorList>
            <consortium name="WormBaseParasite"/>
        </authorList>
    </citation>
    <scope>IDENTIFICATION</scope>
</reference>